<dbReference type="HOGENOM" id="CLU_2517283_0_0_1"/>
<name>F0WIE8_9STRA</name>
<dbReference type="EMBL" id="FR824155">
    <property type="protein sequence ID" value="CCA21029.1"/>
    <property type="molecule type" value="Genomic_DNA"/>
</dbReference>
<protein>
    <submittedName>
        <fullName evidence="1">AlNc14C110G6347 protein</fullName>
    </submittedName>
</protein>
<dbReference type="AlphaFoldDB" id="F0WIE8"/>
<reference evidence="1" key="2">
    <citation type="submission" date="2011-02" db="EMBL/GenBank/DDBJ databases">
        <authorList>
            <person name="MacLean D."/>
        </authorList>
    </citation>
    <scope>NUCLEOTIDE SEQUENCE</scope>
</reference>
<reference evidence="1" key="1">
    <citation type="journal article" date="2011" name="PLoS Biol.">
        <title>Gene gain and loss during evolution of obligate parasitism in the white rust pathogen of Arabidopsis thaliana.</title>
        <authorList>
            <person name="Kemen E."/>
            <person name="Gardiner A."/>
            <person name="Schultz-Larsen T."/>
            <person name="Kemen A.C."/>
            <person name="Balmuth A.L."/>
            <person name="Robert-Seilaniantz A."/>
            <person name="Bailey K."/>
            <person name="Holub E."/>
            <person name="Studholme D.J."/>
            <person name="Maclean D."/>
            <person name="Jones J.D."/>
        </authorList>
    </citation>
    <scope>NUCLEOTIDE SEQUENCE</scope>
</reference>
<evidence type="ECO:0000313" key="1">
    <source>
        <dbReference type="EMBL" id="CCA21029.1"/>
    </source>
</evidence>
<proteinExistence type="predicted"/>
<accession>F0WIE8</accession>
<organism evidence="1">
    <name type="scientific">Albugo laibachii Nc14</name>
    <dbReference type="NCBI Taxonomy" id="890382"/>
    <lineage>
        <taxon>Eukaryota</taxon>
        <taxon>Sar</taxon>
        <taxon>Stramenopiles</taxon>
        <taxon>Oomycota</taxon>
        <taxon>Peronosporomycetes</taxon>
        <taxon>Albuginales</taxon>
        <taxon>Albuginaceae</taxon>
        <taxon>Albugo</taxon>
    </lineage>
</organism>
<gene>
    <name evidence="1" type="primary">AlNc14C110G6347</name>
    <name evidence="1" type="ORF">ALNC14_071720</name>
</gene>
<sequence length="85" mass="10158">MDNRALWTFGVLSQSDVLIKTKKMQLDKRIHHTAYERLKHTLIQKMSRINCKSRLLCITKYVTSVRPTIQYALYDLQYALYDQYS</sequence>